<sequence>MYLLTGNEIRFKSNDLITLYFQNDKCEDYTTQIDNLLDESIENTDITDYSFYSGIAGLGWLIEFCKEKKIIQINTESSLADFDDQIYKFTIHYLSEDNTDYGVLFDLFNYYYARIRSKNENSDINRTFSLFICANLILRKIKVHRIEPLLTDKRRLEPEELLFVSAFTLKLTYISELSGFASDILLFEIFENIFNYFEQEYSAVDEDYLLSILLLLIAAKQAKNKVWEEKTSVLYQTVKSMLSNSKESSDALLLGEIMDIHFNHENPQILLNNKKYSKFLCFYLLNFSN</sequence>
<proteinExistence type="predicted"/>
<organism evidence="1 2">
    <name type="scientific">Chryseobacterium nakagawai</name>
    <dbReference type="NCBI Taxonomy" id="1241982"/>
    <lineage>
        <taxon>Bacteria</taxon>
        <taxon>Pseudomonadati</taxon>
        <taxon>Bacteroidota</taxon>
        <taxon>Flavobacteriia</taxon>
        <taxon>Flavobacteriales</taxon>
        <taxon>Weeksellaceae</taxon>
        <taxon>Chryseobacterium group</taxon>
        <taxon>Chryseobacterium</taxon>
    </lineage>
</organism>
<accession>A0AAD0YJH2</accession>
<reference evidence="1 2" key="1">
    <citation type="submission" date="2018-11" db="EMBL/GenBank/DDBJ databases">
        <title>Proposal to divide the Flavobacteriaceae and reorganize its genera based on Amino Acid Identity values calculated from whole genome sequences.</title>
        <authorList>
            <person name="Nicholson A.C."/>
            <person name="Gulvik C.A."/>
            <person name="Whitney A.M."/>
            <person name="Humrighouse B.W."/>
            <person name="Bell M."/>
            <person name="Holmes B."/>
            <person name="Steigerwalt A.G."/>
            <person name="Villarma A."/>
            <person name="Sheth M."/>
            <person name="Batra D."/>
            <person name="Pryor J."/>
            <person name="Bernardet J.-F."/>
            <person name="Hugo C."/>
            <person name="Kampfer P."/>
            <person name="Newman J."/>
            <person name="McQuiston J.R."/>
        </authorList>
    </citation>
    <scope>NUCLEOTIDE SEQUENCE [LARGE SCALE GENOMIC DNA]</scope>
    <source>
        <strain evidence="1 2">G0041</strain>
    </source>
</reference>
<dbReference type="EMBL" id="CP033923">
    <property type="protein sequence ID" value="AZA90967.1"/>
    <property type="molecule type" value="Genomic_DNA"/>
</dbReference>
<protein>
    <submittedName>
        <fullName evidence="1">Uncharacterized protein</fullName>
    </submittedName>
</protein>
<name>A0AAD0YJH2_CHRNA</name>
<dbReference type="Proteomes" id="UP000278288">
    <property type="component" value="Chromosome"/>
</dbReference>
<evidence type="ECO:0000313" key="2">
    <source>
        <dbReference type="Proteomes" id="UP000278288"/>
    </source>
</evidence>
<keyword evidence="2" id="KW-1185">Reference proteome</keyword>
<gene>
    <name evidence="1" type="ORF">EG343_10130</name>
</gene>
<dbReference type="KEGG" id="cnk:EG343_10130"/>
<dbReference type="AlphaFoldDB" id="A0AAD0YJH2"/>
<dbReference type="RefSeq" id="WP_123857672.1">
    <property type="nucleotide sequence ID" value="NZ_CP033923.1"/>
</dbReference>
<evidence type="ECO:0000313" key="1">
    <source>
        <dbReference type="EMBL" id="AZA90967.1"/>
    </source>
</evidence>
<dbReference type="Gene3D" id="1.50.10.20">
    <property type="match status" value="1"/>
</dbReference>